<keyword evidence="2" id="KW-1003">Cell membrane</keyword>
<feature type="transmembrane region" description="Helical" evidence="8">
    <location>
        <begin position="322"/>
        <end position="340"/>
    </location>
</feature>
<evidence type="ECO:0000256" key="6">
    <source>
        <dbReference type="ARBA" id="ARBA00022989"/>
    </source>
</evidence>
<dbReference type="GO" id="GO:0016763">
    <property type="term" value="F:pentosyltransferase activity"/>
    <property type="evidence" value="ECO:0007669"/>
    <property type="project" value="TreeGrafter"/>
</dbReference>
<keyword evidence="5 8" id="KW-0812">Transmembrane</keyword>
<sequence length="499" mass="53729">MLRPAVVAFATSLGRMAEHQGEEPSRPLPQFAAAAVLPIAALTALAHCGAALLGRGYWFDEVYMLAIGRFHLDWGSTDQPPVTPALAALADGLAPGAQLVLRAPAILATAAAVVLAGLIARELGGGRGAQALTALAQATALWPSLTGHWLTPYSLEPAQWLLLVWLLMRWVRTRRDRVLIAAGIVVGVAAMTKFQVVLLSLVMLASIAMFGPRAMLCRPALWLGAVIAVFIAAPTVWWQHTHGWPQLQMTEVVAGEAGALYGGRPGIAVQLILYAGVLGVVLMGYGAWRLLRDTTMRDYRFILATGVVLFVAFIALQGRPYYLAGLYAPFAAAGALGLQTRWARGPGRGRRWLHAACVVSVIAAVAMLVLSVQINRSDIGERIARDTAQVFRGLPPAQREHTALLGESYIVAAYLDGYASQYGLPSAYSPNRSYGYFTPPPDTAETVLFIGKDPAALREYFTSEHTVGKVGDDMRIHLLTGRGQPWSVIWPRLRTLTVS</sequence>
<evidence type="ECO:0000256" key="5">
    <source>
        <dbReference type="ARBA" id="ARBA00022692"/>
    </source>
</evidence>
<evidence type="ECO:0000313" key="10">
    <source>
        <dbReference type="EMBL" id="BDY32093.1"/>
    </source>
</evidence>
<name>A0AAI8U0B6_MYCME</name>
<keyword evidence="3" id="KW-0328">Glycosyltransferase</keyword>
<dbReference type="GO" id="GO:0009103">
    <property type="term" value="P:lipopolysaccharide biosynthetic process"/>
    <property type="evidence" value="ECO:0007669"/>
    <property type="project" value="UniProtKB-ARBA"/>
</dbReference>
<evidence type="ECO:0000259" key="9">
    <source>
        <dbReference type="Pfam" id="PF13231"/>
    </source>
</evidence>
<dbReference type="PANTHER" id="PTHR33908:SF11">
    <property type="entry name" value="MEMBRANE PROTEIN"/>
    <property type="match status" value="1"/>
</dbReference>
<evidence type="ECO:0000256" key="1">
    <source>
        <dbReference type="ARBA" id="ARBA00004651"/>
    </source>
</evidence>
<keyword evidence="4" id="KW-0808">Transferase</keyword>
<feature type="transmembrane region" description="Helical" evidence="8">
    <location>
        <begin position="178"/>
        <end position="208"/>
    </location>
</feature>
<proteinExistence type="predicted"/>
<dbReference type="AlphaFoldDB" id="A0AAI8U0B6"/>
<dbReference type="EMBL" id="AP027452">
    <property type="protein sequence ID" value="BDY32093.1"/>
    <property type="molecule type" value="Genomic_DNA"/>
</dbReference>
<feature type="transmembrane region" description="Helical" evidence="8">
    <location>
        <begin position="267"/>
        <end position="287"/>
    </location>
</feature>
<feature type="transmembrane region" description="Helical" evidence="8">
    <location>
        <begin position="220"/>
        <end position="239"/>
    </location>
</feature>
<evidence type="ECO:0000256" key="3">
    <source>
        <dbReference type="ARBA" id="ARBA00022676"/>
    </source>
</evidence>
<evidence type="ECO:0000256" key="7">
    <source>
        <dbReference type="ARBA" id="ARBA00023136"/>
    </source>
</evidence>
<dbReference type="GO" id="GO:0005886">
    <property type="term" value="C:plasma membrane"/>
    <property type="evidence" value="ECO:0007669"/>
    <property type="project" value="UniProtKB-SubCell"/>
</dbReference>
<feature type="domain" description="Glycosyltransferase RgtA/B/C/D-like" evidence="9">
    <location>
        <begin position="78"/>
        <end position="238"/>
    </location>
</feature>
<protein>
    <recommendedName>
        <fullName evidence="9">Glycosyltransferase RgtA/B/C/D-like domain-containing protein</fullName>
    </recommendedName>
</protein>
<gene>
    <name evidence="10" type="ORF">hbim_06055</name>
</gene>
<comment type="subcellular location">
    <subcellularLocation>
        <location evidence="1">Cell membrane</location>
        <topology evidence="1">Multi-pass membrane protein</topology>
    </subcellularLocation>
</comment>
<dbReference type="Pfam" id="PF13231">
    <property type="entry name" value="PMT_2"/>
    <property type="match status" value="1"/>
</dbReference>
<feature type="transmembrane region" description="Helical" evidence="8">
    <location>
        <begin position="352"/>
        <end position="372"/>
    </location>
</feature>
<keyword evidence="6 8" id="KW-1133">Transmembrane helix</keyword>
<dbReference type="Proteomes" id="UP001241092">
    <property type="component" value="Chromosome"/>
</dbReference>
<reference evidence="10" key="1">
    <citation type="submission" date="2023-03" db="EMBL/GenBank/DDBJ databases">
        <title>Draft genome sequence of a Mycolicibacterium mageritense strain H4_3_1 isolated from a hybrid biological-inorganic system reactor.</title>
        <authorList>
            <person name="Feng X."/>
            <person name="Kazama D."/>
            <person name="Sato K."/>
            <person name="Kobayashi H."/>
        </authorList>
    </citation>
    <scope>NUCLEOTIDE SEQUENCE</scope>
    <source>
        <strain evidence="10">H4_3_1</strain>
    </source>
</reference>
<evidence type="ECO:0000256" key="4">
    <source>
        <dbReference type="ARBA" id="ARBA00022679"/>
    </source>
</evidence>
<dbReference type="PANTHER" id="PTHR33908">
    <property type="entry name" value="MANNOSYLTRANSFERASE YKCB-RELATED"/>
    <property type="match status" value="1"/>
</dbReference>
<feature type="transmembrane region" description="Helical" evidence="8">
    <location>
        <begin position="99"/>
        <end position="120"/>
    </location>
</feature>
<feature type="transmembrane region" description="Helical" evidence="8">
    <location>
        <begin position="299"/>
        <end position="316"/>
    </location>
</feature>
<accession>A0AAI8U0B6</accession>
<evidence type="ECO:0000256" key="2">
    <source>
        <dbReference type="ARBA" id="ARBA00022475"/>
    </source>
</evidence>
<evidence type="ECO:0000313" key="11">
    <source>
        <dbReference type="Proteomes" id="UP001241092"/>
    </source>
</evidence>
<dbReference type="InterPro" id="IPR038731">
    <property type="entry name" value="RgtA/B/C-like"/>
</dbReference>
<feature type="transmembrane region" description="Helical" evidence="8">
    <location>
        <begin position="33"/>
        <end position="54"/>
    </location>
</feature>
<keyword evidence="7 8" id="KW-0472">Membrane</keyword>
<organism evidence="10 11">
    <name type="scientific">Mycolicibacterium mageritense</name>
    <name type="common">Mycobacterium mageritense</name>
    <dbReference type="NCBI Taxonomy" id="53462"/>
    <lineage>
        <taxon>Bacteria</taxon>
        <taxon>Bacillati</taxon>
        <taxon>Actinomycetota</taxon>
        <taxon>Actinomycetes</taxon>
        <taxon>Mycobacteriales</taxon>
        <taxon>Mycobacteriaceae</taxon>
        <taxon>Mycolicibacterium</taxon>
    </lineage>
</organism>
<evidence type="ECO:0000256" key="8">
    <source>
        <dbReference type="SAM" id="Phobius"/>
    </source>
</evidence>
<dbReference type="InterPro" id="IPR050297">
    <property type="entry name" value="LipidA_mod_glycosyltrf_83"/>
</dbReference>